<evidence type="ECO:0000256" key="5">
    <source>
        <dbReference type="ARBA" id="ARBA00022683"/>
    </source>
</evidence>
<dbReference type="CDD" id="cd00211">
    <property type="entry name" value="PTS_IIA_fru"/>
    <property type="match status" value="1"/>
</dbReference>
<dbReference type="STRING" id="640938.TR210_1377"/>
<name>A0A143YUN1_9LACT</name>
<keyword evidence="2" id="KW-0597">Phosphoprotein</keyword>
<evidence type="ECO:0000256" key="2">
    <source>
        <dbReference type="ARBA" id="ARBA00022553"/>
    </source>
</evidence>
<gene>
    <name evidence="8" type="ORF">SAMN05216375_1278</name>
    <name evidence="7" type="ORF">TR210_1377</name>
</gene>
<dbReference type="GO" id="GO:0016020">
    <property type="term" value="C:membrane"/>
    <property type="evidence" value="ECO:0007669"/>
    <property type="project" value="InterPro"/>
</dbReference>
<keyword evidence="3" id="KW-0762">Sugar transport</keyword>
<dbReference type="InterPro" id="IPR016152">
    <property type="entry name" value="PTrfase/Anion_transptr"/>
</dbReference>
<dbReference type="EMBL" id="FNYT01000027">
    <property type="protein sequence ID" value="SEJ79008.1"/>
    <property type="molecule type" value="Genomic_DNA"/>
</dbReference>
<feature type="domain" description="PTS EIIA type-2" evidence="6">
    <location>
        <begin position="10"/>
        <end position="155"/>
    </location>
</feature>
<keyword evidence="10" id="KW-1185">Reference proteome</keyword>
<evidence type="ECO:0000256" key="1">
    <source>
        <dbReference type="ARBA" id="ARBA00022448"/>
    </source>
</evidence>
<evidence type="ECO:0000259" key="6">
    <source>
        <dbReference type="PROSITE" id="PS51094"/>
    </source>
</evidence>
<evidence type="ECO:0000313" key="9">
    <source>
        <dbReference type="Proteomes" id="UP000076878"/>
    </source>
</evidence>
<dbReference type="EMBL" id="FJNB01000009">
    <property type="protein sequence ID" value="CZQ96341.1"/>
    <property type="molecule type" value="Genomic_DNA"/>
</dbReference>
<dbReference type="InterPro" id="IPR051541">
    <property type="entry name" value="PTS_SugarTrans_NitroReg"/>
</dbReference>
<protein>
    <submittedName>
        <fullName evidence="8">PTS system, fructose-specific IIA component</fullName>
    </submittedName>
    <submittedName>
        <fullName evidence="7">Phosphoenolpyruvate-dependent sugar phosphotransferase system eiia 2</fullName>
    </submittedName>
</protein>
<evidence type="ECO:0000313" key="10">
    <source>
        <dbReference type="Proteomes" id="UP000199280"/>
    </source>
</evidence>
<dbReference type="Proteomes" id="UP000076878">
    <property type="component" value="Unassembled WGS sequence"/>
</dbReference>
<proteinExistence type="predicted"/>
<dbReference type="PROSITE" id="PS00372">
    <property type="entry name" value="PTS_EIIA_TYPE_2_HIS"/>
    <property type="match status" value="1"/>
</dbReference>
<dbReference type="Pfam" id="PF00359">
    <property type="entry name" value="PTS_EIIA_2"/>
    <property type="match status" value="1"/>
</dbReference>
<keyword evidence="1" id="KW-0813">Transport</keyword>
<keyword evidence="5" id="KW-0598">Phosphotransferase system</keyword>
<evidence type="ECO:0000256" key="3">
    <source>
        <dbReference type="ARBA" id="ARBA00022597"/>
    </source>
</evidence>
<dbReference type="RefSeq" id="WP_068622793.1">
    <property type="nucleotide sequence ID" value="NZ_FJNB01000009.1"/>
</dbReference>
<dbReference type="PANTHER" id="PTHR47738:SF2">
    <property type="entry name" value="PTS SYSTEM FRUCTOSE-LIKE EIIA COMPONENT"/>
    <property type="match status" value="1"/>
</dbReference>
<dbReference type="InterPro" id="IPR002178">
    <property type="entry name" value="PTS_EIIA_type-2_dom"/>
</dbReference>
<dbReference type="GO" id="GO:0008982">
    <property type="term" value="F:protein-N(PI)-phosphohistidine-sugar phosphotransferase activity"/>
    <property type="evidence" value="ECO:0007669"/>
    <property type="project" value="InterPro"/>
</dbReference>
<reference evidence="7 9" key="1">
    <citation type="submission" date="2016-02" db="EMBL/GenBank/DDBJ databases">
        <authorList>
            <person name="Wen L."/>
            <person name="He K."/>
            <person name="Yang H."/>
        </authorList>
    </citation>
    <scope>NUCLEOTIDE SEQUENCE [LARGE SCALE GENOMIC DNA]</scope>
    <source>
        <strain evidence="7">Trichococcus_R210</strain>
    </source>
</reference>
<evidence type="ECO:0000313" key="7">
    <source>
        <dbReference type="EMBL" id="CZQ96341.1"/>
    </source>
</evidence>
<dbReference type="Gene3D" id="3.40.930.10">
    <property type="entry name" value="Mannitol-specific EII, Chain A"/>
    <property type="match status" value="1"/>
</dbReference>
<dbReference type="OrthoDB" id="95460at2"/>
<reference evidence="8 10" key="2">
    <citation type="submission" date="2016-10" db="EMBL/GenBank/DDBJ databases">
        <authorList>
            <person name="Varghese N."/>
            <person name="Submissions S."/>
        </authorList>
    </citation>
    <scope>NUCLEOTIDE SEQUENCE [LARGE SCALE GENOMIC DNA]</scope>
    <source>
        <strain evidence="8 10">DSM 22150</strain>
    </source>
</reference>
<sequence>MEQMQEKGNSVISRELIFIDEEFSTKNEVIAFIVKQAEATGYVSEFKDFYDSVQRREAEVPTAIGYQIAIPHGKTGSVKNPFIAFLRTKDEFQWTADNEEMVRLVFLIGVPQESPGKLHLKFISQLSKKLLDDEFREKLLNQTDKGKIFEQLNSIEI</sequence>
<organism evidence="7 9">
    <name type="scientific">Trichococcus ilyis</name>
    <dbReference type="NCBI Taxonomy" id="640938"/>
    <lineage>
        <taxon>Bacteria</taxon>
        <taxon>Bacillati</taxon>
        <taxon>Bacillota</taxon>
        <taxon>Bacilli</taxon>
        <taxon>Lactobacillales</taxon>
        <taxon>Carnobacteriaceae</taxon>
        <taxon>Trichococcus</taxon>
    </lineage>
</organism>
<dbReference type="InterPro" id="IPR004715">
    <property type="entry name" value="PTS_IIA_fruc"/>
</dbReference>
<dbReference type="AlphaFoldDB" id="A0A143YUN1"/>
<accession>A0A143YUN1</accession>
<dbReference type="PROSITE" id="PS51094">
    <property type="entry name" value="PTS_EIIA_TYPE_2"/>
    <property type="match status" value="1"/>
</dbReference>
<evidence type="ECO:0000313" key="8">
    <source>
        <dbReference type="EMBL" id="SEJ79008.1"/>
    </source>
</evidence>
<dbReference type="GO" id="GO:0009401">
    <property type="term" value="P:phosphoenolpyruvate-dependent sugar phosphotransferase system"/>
    <property type="evidence" value="ECO:0007669"/>
    <property type="project" value="UniProtKB-KW"/>
</dbReference>
<keyword evidence="7" id="KW-0670">Pyruvate</keyword>
<dbReference type="NCBIfam" id="TIGR00848">
    <property type="entry name" value="fruA"/>
    <property type="match status" value="1"/>
</dbReference>
<dbReference type="PANTHER" id="PTHR47738">
    <property type="entry name" value="PTS SYSTEM FRUCTOSE-LIKE EIIA COMPONENT-RELATED"/>
    <property type="match status" value="1"/>
</dbReference>
<keyword evidence="4 7" id="KW-0808">Transferase</keyword>
<dbReference type="Proteomes" id="UP000199280">
    <property type="component" value="Unassembled WGS sequence"/>
</dbReference>
<dbReference type="SUPFAM" id="SSF55804">
    <property type="entry name" value="Phoshotransferase/anion transport protein"/>
    <property type="match status" value="1"/>
</dbReference>
<evidence type="ECO:0000256" key="4">
    <source>
        <dbReference type="ARBA" id="ARBA00022679"/>
    </source>
</evidence>